<evidence type="ECO:0000259" key="1">
    <source>
        <dbReference type="Pfam" id="PF07179"/>
    </source>
</evidence>
<dbReference type="EMBL" id="CP010311">
    <property type="protein sequence ID" value="AJF06131.1"/>
    <property type="molecule type" value="Genomic_DNA"/>
</dbReference>
<proteinExistence type="predicted"/>
<protein>
    <recommendedName>
        <fullName evidence="1">SseB protein N-terminal domain-containing protein</fullName>
    </recommendedName>
</protein>
<evidence type="ECO:0000313" key="2">
    <source>
        <dbReference type="EMBL" id="AJF06131.1"/>
    </source>
</evidence>
<feature type="domain" description="SseB protein N-terminal" evidence="1">
    <location>
        <begin position="4"/>
        <end position="126"/>
    </location>
</feature>
<dbReference type="InterPro" id="IPR009839">
    <property type="entry name" value="SseB_N"/>
</dbReference>
<name>A0A0B5FRE2_9BACT</name>
<dbReference type="OrthoDB" id="5395912at2"/>
<dbReference type="Pfam" id="PF07179">
    <property type="entry name" value="SseB"/>
    <property type="match status" value="1"/>
</dbReference>
<dbReference type="KEGG" id="gsb:GSUB_05510"/>
<dbReference type="RefSeq" id="WP_040199630.1">
    <property type="nucleotide sequence ID" value="NZ_CP010311.1"/>
</dbReference>
<dbReference type="Proteomes" id="UP000035036">
    <property type="component" value="Chromosome"/>
</dbReference>
<gene>
    <name evidence="2" type="ORF">GSUB_05510</name>
</gene>
<dbReference type="HOGENOM" id="CLU_1832308_0_0_7"/>
<organism evidence="2 3">
    <name type="scientific">Geoalkalibacter subterraneus</name>
    <dbReference type="NCBI Taxonomy" id="483547"/>
    <lineage>
        <taxon>Bacteria</taxon>
        <taxon>Pseudomonadati</taxon>
        <taxon>Thermodesulfobacteriota</taxon>
        <taxon>Desulfuromonadia</taxon>
        <taxon>Desulfuromonadales</taxon>
        <taxon>Geoalkalibacteraceae</taxon>
        <taxon>Geoalkalibacter</taxon>
    </lineage>
</organism>
<accession>A0A0B5FRE2</accession>
<reference evidence="2 3" key="1">
    <citation type="journal article" date="2015" name="Genome Announc.">
        <title>Genomes of Geoalkalibacter ferrihydriticus Z-0531T and Geoalkalibacter subterraneus Red1T, Two Haloalkaliphilic Metal-Reducing Deltaproteobacteria.</title>
        <authorList>
            <person name="Badalamenti J.P."/>
            <person name="Krajmalnik-Brown R."/>
            <person name="Torres C.I."/>
            <person name="Bond D.R."/>
        </authorList>
    </citation>
    <scope>NUCLEOTIDE SEQUENCE [LARGE SCALE GENOMIC DNA]</scope>
    <source>
        <strain evidence="2 3">Red1</strain>
    </source>
</reference>
<dbReference type="AlphaFoldDB" id="A0A0B5FRE2"/>
<evidence type="ECO:0000313" key="3">
    <source>
        <dbReference type="Proteomes" id="UP000035036"/>
    </source>
</evidence>
<sequence>MTELDDALEVLRQDTRNPEKQSRFYDLFLNSEFYIPTYITPENTDEKVEESGENRQGTPLVMEADGNDFLVLFSTLDRLNEWAKSEATYIQVPGHVIAENSTHPLHWVLNLGTEHVKIFVPDEIDWLKEAVALCKEEAGVGQKPSS</sequence>
<keyword evidence="3" id="KW-1185">Reference proteome</keyword>